<evidence type="ECO:0000256" key="2">
    <source>
        <dbReference type="ARBA" id="ARBA00004496"/>
    </source>
</evidence>
<comment type="similarity">
    <text evidence="3 9">Belongs to the SIS family. GmhA subfamily.</text>
</comment>
<comment type="pathway">
    <text evidence="9">Carbohydrate biosynthesis; D-glycero-D-manno-heptose 7-phosphate biosynthesis; D-glycero-alpha-D-manno-heptose 7-phosphate and D-glycero-beta-D-manno-heptose 7-phosphate from sedoheptulose 7-phosphate: step 1/1.</text>
</comment>
<dbReference type="PROSITE" id="PS51464">
    <property type="entry name" value="SIS"/>
    <property type="match status" value="1"/>
</dbReference>
<evidence type="ECO:0000256" key="8">
    <source>
        <dbReference type="ARBA" id="ARBA00023277"/>
    </source>
</evidence>
<dbReference type="HAMAP" id="MF_00067">
    <property type="entry name" value="GmhA"/>
    <property type="match status" value="1"/>
</dbReference>
<comment type="subcellular location">
    <subcellularLocation>
        <location evidence="2 9">Cytoplasm</location>
    </subcellularLocation>
</comment>
<feature type="binding site" evidence="9">
    <location>
        <position position="66"/>
    </location>
    <ligand>
        <name>Zn(2+)</name>
        <dbReference type="ChEBI" id="CHEBI:29105"/>
    </ligand>
</feature>
<dbReference type="UniPathway" id="UPA00041">
    <property type="reaction ID" value="UER00436"/>
</dbReference>
<reference evidence="11 12" key="1">
    <citation type="submission" date="2006-10" db="EMBL/GenBank/DDBJ databases">
        <title>Complete sequence of Syntrophobacter fumaroxidans MPOB.</title>
        <authorList>
            <consortium name="US DOE Joint Genome Institute"/>
            <person name="Copeland A."/>
            <person name="Lucas S."/>
            <person name="Lapidus A."/>
            <person name="Barry K."/>
            <person name="Detter J.C."/>
            <person name="Glavina del Rio T."/>
            <person name="Hammon N."/>
            <person name="Israni S."/>
            <person name="Pitluck S."/>
            <person name="Goltsman E.G."/>
            <person name="Martinez M."/>
            <person name="Schmutz J."/>
            <person name="Larimer F."/>
            <person name="Land M."/>
            <person name="Hauser L."/>
            <person name="Kyrpides N."/>
            <person name="Kim E."/>
            <person name="Boone D.R."/>
            <person name="Brockman F."/>
            <person name="Culley D."/>
            <person name="Ferry J."/>
            <person name="Gunsalus R."/>
            <person name="McInerney M.J."/>
            <person name="Morrison M."/>
            <person name="Plugge C."/>
            <person name="Rohlin L."/>
            <person name="Scholten J."/>
            <person name="Sieber J."/>
            <person name="Stams A.J.M."/>
            <person name="Worm P."/>
            <person name="Henstra A.M."/>
            <person name="Richardson P."/>
        </authorList>
    </citation>
    <scope>NUCLEOTIDE SEQUENCE [LARGE SCALE GENOMIC DNA]</scope>
    <source>
        <strain evidence="12">DSM 10017 / MPOB</strain>
    </source>
</reference>
<feature type="binding site" evidence="9">
    <location>
        <begin position="99"/>
        <end position="100"/>
    </location>
    <ligand>
        <name>substrate</name>
    </ligand>
</feature>
<dbReference type="InterPro" id="IPR035461">
    <property type="entry name" value="GmhA/DiaA"/>
</dbReference>
<dbReference type="InterPro" id="IPR050099">
    <property type="entry name" value="SIS_GmhA/DiaA_subfam"/>
</dbReference>
<proteinExistence type="inferred from homology"/>
<comment type="function">
    <text evidence="9">Catalyzes the isomerization of sedoheptulose 7-phosphate in D-glycero-D-manno-heptose 7-phosphate.</text>
</comment>
<dbReference type="InParanoid" id="A0LN77"/>
<dbReference type="STRING" id="335543.Sfum_3206"/>
<keyword evidence="7 9" id="KW-0413">Isomerase</keyword>
<dbReference type="FunCoup" id="A0LN77">
    <property type="interactions" value="73"/>
</dbReference>
<dbReference type="GO" id="GO:0097367">
    <property type="term" value="F:carbohydrate derivative binding"/>
    <property type="evidence" value="ECO:0007669"/>
    <property type="project" value="InterPro"/>
</dbReference>
<feature type="binding site" evidence="9">
    <location>
        <begin position="57"/>
        <end position="59"/>
    </location>
    <ligand>
        <name>substrate</name>
    </ligand>
</feature>
<dbReference type="EMBL" id="CP000478">
    <property type="protein sequence ID" value="ABK18879.1"/>
    <property type="molecule type" value="Genomic_DNA"/>
</dbReference>
<dbReference type="KEGG" id="sfu:Sfum_3206"/>
<evidence type="ECO:0000256" key="6">
    <source>
        <dbReference type="ARBA" id="ARBA00022833"/>
    </source>
</evidence>
<keyword evidence="8 9" id="KW-0119">Carbohydrate metabolism</keyword>
<dbReference type="InterPro" id="IPR046348">
    <property type="entry name" value="SIS_dom_sf"/>
</dbReference>
<dbReference type="Gene3D" id="3.40.50.10490">
    <property type="entry name" value="Glucose-6-phosphate isomerase like protein, domain 1"/>
    <property type="match status" value="1"/>
</dbReference>
<evidence type="ECO:0000259" key="10">
    <source>
        <dbReference type="PROSITE" id="PS51464"/>
    </source>
</evidence>
<dbReference type="GO" id="GO:2001061">
    <property type="term" value="P:D-glycero-D-manno-heptose 7-phosphate biosynthetic process"/>
    <property type="evidence" value="ECO:0007669"/>
    <property type="project" value="UniProtKB-UniPathway"/>
</dbReference>
<comment type="catalytic activity">
    <reaction evidence="1 9">
        <text>2 D-sedoheptulose 7-phosphate = D-glycero-alpha-D-manno-heptose 7-phosphate + D-glycero-beta-D-manno-heptose 7-phosphate</text>
        <dbReference type="Rhea" id="RHEA:27489"/>
        <dbReference type="ChEBI" id="CHEBI:57483"/>
        <dbReference type="ChEBI" id="CHEBI:60203"/>
        <dbReference type="ChEBI" id="CHEBI:60204"/>
        <dbReference type="EC" id="5.3.1.28"/>
    </reaction>
</comment>
<gene>
    <name evidence="9" type="primary">gmhA</name>
    <name evidence="11" type="ordered locus">Sfum_3206</name>
</gene>
<dbReference type="GO" id="GO:0008968">
    <property type="term" value="F:D-sedoheptulose 7-phosphate isomerase activity"/>
    <property type="evidence" value="ECO:0007669"/>
    <property type="project" value="UniProtKB-UniRule"/>
</dbReference>
<dbReference type="Proteomes" id="UP000001784">
    <property type="component" value="Chromosome"/>
</dbReference>
<dbReference type="CDD" id="cd05006">
    <property type="entry name" value="SIS_GmhA"/>
    <property type="match status" value="1"/>
</dbReference>
<dbReference type="GO" id="GO:0005737">
    <property type="term" value="C:cytoplasm"/>
    <property type="evidence" value="ECO:0007669"/>
    <property type="project" value="UniProtKB-SubCell"/>
</dbReference>
<evidence type="ECO:0000256" key="7">
    <source>
        <dbReference type="ARBA" id="ARBA00023235"/>
    </source>
</evidence>
<keyword evidence="5 9" id="KW-0479">Metal-binding</keyword>
<feature type="binding site" evidence="9">
    <location>
        <position position="130"/>
    </location>
    <ligand>
        <name>substrate</name>
    </ligand>
</feature>
<evidence type="ECO:0000256" key="5">
    <source>
        <dbReference type="ARBA" id="ARBA00022723"/>
    </source>
</evidence>
<comment type="cofactor">
    <cofactor evidence="9">
        <name>Zn(2+)</name>
        <dbReference type="ChEBI" id="CHEBI:29105"/>
    </cofactor>
    <text evidence="9">Binds 1 zinc ion per subunit.</text>
</comment>
<sequence>MNTDMRERMKAIAERAFLESIEAKRNLCREGTELLVDMAALLAGAFRENRRLFIFGNGGSAADAQHLAAEFVNRFQLERPPLPALALTVDSSVMTSIGNDFRFDDIFARQLQALAQPGDVAFGISTSGRSPNVVAALRWAREHRVRTIGFCGRARSDMDPHCDLALHVPAALTARIQECHITAGHILCGLVEEMLFGRGTESNP</sequence>
<feature type="binding site" evidence="9">
    <location>
        <position position="70"/>
    </location>
    <ligand>
        <name>substrate</name>
    </ligand>
</feature>
<evidence type="ECO:0000313" key="12">
    <source>
        <dbReference type="Proteomes" id="UP000001784"/>
    </source>
</evidence>
<feature type="binding site" evidence="9">
    <location>
        <position position="177"/>
    </location>
    <ligand>
        <name>substrate</name>
    </ligand>
</feature>
<feature type="binding site" evidence="9">
    <location>
        <begin position="125"/>
        <end position="127"/>
    </location>
    <ligand>
        <name>substrate</name>
    </ligand>
</feature>
<accession>A0LN77</accession>
<evidence type="ECO:0000256" key="3">
    <source>
        <dbReference type="ARBA" id="ARBA00009894"/>
    </source>
</evidence>
<evidence type="ECO:0000256" key="9">
    <source>
        <dbReference type="HAMAP-Rule" id="MF_00067"/>
    </source>
</evidence>
<dbReference type="GO" id="GO:0005975">
    <property type="term" value="P:carbohydrate metabolic process"/>
    <property type="evidence" value="ECO:0007669"/>
    <property type="project" value="UniProtKB-UniRule"/>
</dbReference>
<dbReference type="AlphaFoldDB" id="A0LN77"/>
<comment type="miscellaneous">
    <text evidence="9">The reaction produces a racemic mixture of D-glycero-alpha-D-manno-heptose 7-phosphate and D-glycero-beta-D-manno-heptose 7-phosphate.</text>
</comment>
<evidence type="ECO:0000256" key="4">
    <source>
        <dbReference type="ARBA" id="ARBA00022490"/>
    </source>
</evidence>
<organism evidence="11 12">
    <name type="scientific">Syntrophobacter fumaroxidans (strain DSM 10017 / MPOB)</name>
    <dbReference type="NCBI Taxonomy" id="335543"/>
    <lineage>
        <taxon>Bacteria</taxon>
        <taxon>Pseudomonadati</taxon>
        <taxon>Thermodesulfobacteriota</taxon>
        <taxon>Syntrophobacteria</taxon>
        <taxon>Syntrophobacterales</taxon>
        <taxon>Syntrophobacteraceae</taxon>
        <taxon>Syntrophobacter</taxon>
    </lineage>
</organism>
<feature type="binding site" evidence="9">
    <location>
        <position position="70"/>
    </location>
    <ligand>
        <name>Zn(2+)</name>
        <dbReference type="ChEBI" id="CHEBI:29105"/>
    </ligand>
</feature>
<feature type="domain" description="SIS" evidence="10">
    <location>
        <begin position="42"/>
        <end position="204"/>
    </location>
</feature>
<feature type="binding site" evidence="9">
    <location>
        <position position="177"/>
    </location>
    <ligand>
        <name>Zn(2+)</name>
        <dbReference type="ChEBI" id="CHEBI:29105"/>
    </ligand>
</feature>
<dbReference type="InterPro" id="IPR001347">
    <property type="entry name" value="SIS_dom"/>
</dbReference>
<keyword evidence="4 9" id="KW-0963">Cytoplasm</keyword>
<dbReference type="PANTHER" id="PTHR30390:SF6">
    <property type="entry name" value="DNAA INITIATOR-ASSOCIATING PROTEIN DIAA"/>
    <property type="match status" value="1"/>
</dbReference>
<dbReference type="PANTHER" id="PTHR30390">
    <property type="entry name" value="SEDOHEPTULOSE 7-PHOSPHATE ISOMERASE / DNAA INITIATOR-ASSOCIATING FACTOR FOR REPLICATION INITIATION"/>
    <property type="match status" value="1"/>
</dbReference>
<dbReference type="HOGENOM" id="CLU_080999_1_1_7"/>
<dbReference type="GO" id="GO:0008270">
    <property type="term" value="F:zinc ion binding"/>
    <property type="evidence" value="ECO:0007669"/>
    <property type="project" value="UniProtKB-UniRule"/>
</dbReference>
<name>A0LN77_SYNFM</name>
<evidence type="ECO:0000256" key="1">
    <source>
        <dbReference type="ARBA" id="ARBA00000348"/>
    </source>
</evidence>
<keyword evidence="12" id="KW-1185">Reference proteome</keyword>
<evidence type="ECO:0000313" key="11">
    <source>
        <dbReference type="EMBL" id="ABK18879.1"/>
    </source>
</evidence>
<feature type="binding site" evidence="9">
    <location>
        <position position="185"/>
    </location>
    <ligand>
        <name>Zn(2+)</name>
        <dbReference type="ChEBI" id="CHEBI:29105"/>
    </ligand>
</feature>
<dbReference type="EC" id="5.3.1.28" evidence="9"/>
<keyword evidence="6 9" id="KW-0862">Zinc</keyword>
<dbReference type="SUPFAM" id="SSF53697">
    <property type="entry name" value="SIS domain"/>
    <property type="match status" value="1"/>
</dbReference>
<dbReference type="Pfam" id="PF13580">
    <property type="entry name" value="SIS_2"/>
    <property type="match status" value="1"/>
</dbReference>
<dbReference type="InterPro" id="IPR004515">
    <property type="entry name" value="Phosphoheptose_Isoase"/>
</dbReference>
<dbReference type="RefSeq" id="WP_011700004.1">
    <property type="nucleotide sequence ID" value="NC_008554.1"/>
</dbReference>
<protein>
    <recommendedName>
        <fullName evidence="9">Phosphoheptose isomerase</fullName>
        <ecNumber evidence="9">5.3.1.28</ecNumber>
    </recommendedName>
    <alternativeName>
        <fullName evidence="9">Sedoheptulose 7-phosphate isomerase</fullName>
    </alternativeName>
</protein>
<dbReference type="eggNOG" id="COG0279">
    <property type="taxonomic scope" value="Bacteria"/>
</dbReference>